<name>A0AAV2FE23_9ROSI</name>
<sequence>MRGLRQESSDGSSSQGRESQNEEESFRYGRQGDEDHQHLKGKQRSVDGTVPFSLKIGKFVSREPSLPPQQRESGNQLRQQ</sequence>
<feature type="compositionally biased region" description="Low complexity" evidence="1">
    <location>
        <begin position="9"/>
        <end position="18"/>
    </location>
</feature>
<proteinExistence type="predicted"/>
<dbReference type="Proteomes" id="UP001497516">
    <property type="component" value="Chromosome 6"/>
</dbReference>
<keyword evidence="3" id="KW-1185">Reference proteome</keyword>
<organism evidence="2 3">
    <name type="scientific">Linum trigynum</name>
    <dbReference type="NCBI Taxonomy" id="586398"/>
    <lineage>
        <taxon>Eukaryota</taxon>
        <taxon>Viridiplantae</taxon>
        <taxon>Streptophyta</taxon>
        <taxon>Embryophyta</taxon>
        <taxon>Tracheophyta</taxon>
        <taxon>Spermatophyta</taxon>
        <taxon>Magnoliopsida</taxon>
        <taxon>eudicotyledons</taxon>
        <taxon>Gunneridae</taxon>
        <taxon>Pentapetalae</taxon>
        <taxon>rosids</taxon>
        <taxon>fabids</taxon>
        <taxon>Malpighiales</taxon>
        <taxon>Linaceae</taxon>
        <taxon>Linum</taxon>
    </lineage>
</organism>
<evidence type="ECO:0000256" key="1">
    <source>
        <dbReference type="SAM" id="MobiDB-lite"/>
    </source>
</evidence>
<feature type="compositionally biased region" description="Basic and acidic residues" evidence="1">
    <location>
        <begin position="24"/>
        <end position="38"/>
    </location>
</feature>
<dbReference type="EMBL" id="OZ034819">
    <property type="protein sequence ID" value="CAL1396322.1"/>
    <property type="molecule type" value="Genomic_DNA"/>
</dbReference>
<dbReference type="AlphaFoldDB" id="A0AAV2FE23"/>
<feature type="region of interest" description="Disordered" evidence="1">
    <location>
        <begin position="1"/>
        <end position="80"/>
    </location>
</feature>
<reference evidence="2 3" key="1">
    <citation type="submission" date="2024-04" db="EMBL/GenBank/DDBJ databases">
        <authorList>
            <person name="Fracassetti M."/>
        </authorList>
    </citation>
    <scope>NUCLEOTIDE SEQUENCE [LARGE SCALE GENOMIC DNA]</scope>
</reference>
<accession>A0AAV2FE23</accession>
<protein>
    <submittedName>
        <fullName evidence="2">Uncharacterized protein</fullName>
    </submittedName>
</protein>
<gene>
    <name evidence="2" type="ORF">LTRI10_LOCUS36699</name>
</gene>
<feature type="compositionally biased region" description="Polar residues" evidence="1">
    <location>
        <begin position="68"/>
        <end position="80"/>
    </location>
</feature>
<evidence type="ECO:0000313" key="3">
    <source>
        <dbReference type="Proteomes" id="UP001497516"/>
    </source>
</evidence>
<evidence type="ECO:0000313" key="2">
    <source>
        <dbReference type="EMBL" id="CAL1396322.1"/>
    </source>
</evidence>